<dbReference type="EMBL" id="CAXAMM010000792">
    <property type="protein sequence ID" value="CAK8989022.1"/>
    <property type="molecule type" value="Genomic_DNA"/>
</dbReference>
<feature type="domain" description="Aldehyde dehydrogenase" evidence="9">
    <location>
        <begin position="957"/>
        <end position="1397"/>
    </location>
</feature>
<dbReference type="InterPro" id="IPR015422">
    <property type="entry name" value="PyrdxlP-dep_Trfase_small"/>
</dbReference>
<keyword evidence="4 6" id="KW-0560">Oxidoreductase</keyword>
<feature type="active site" evidence="5">
    <location>
        <position position="1188"/>
    </location>
</feature>
<gene>
    <name evidence="15" type="ORF">SCF082_LOCUS1644</name>
</gene>
<keyword evidence="7" id="KW-0812">Transmembrane</keyword>
<feature type="signal peptide" evidence="8">
    <location>
        <begin position="1"/>
        <end position="26"/>
    </location>
</feature>
<evidence type="ECO:0000259" key="11">
    <source>
        <dbReference type="Pfam" id="PF01970"/>
    </source>
</evidence>
<dbReference type="InterPro" id="IPR016161">
    <property type="entry name" value="Ald_DH/histidinol_DH"/>
</dbReference>
<proteinExistence type="inferred from homology"/>
<dbReference type="PROSITE" id="PS00070">
    <property type="entry name" value="ALDEHYDE_DEHYDR_CYS"/>
    <property type="match status" value="1"/>
</dbReference>
<dbReference type="PROSITE" id="PS00687">
    <property type="entry name" value="ALDEHYDE_DEHYDR_GLU"/>
    <property type="match status" value="1"/>
</dbReference>
<keyword evidence="7" id="KW-0472">Membrane</keyword>
<feature type="transmembrane region" description="Helical" evidence="7">
    <location>
        <begin position="890"/>
        <end position="914"/>
    </location>
</feature>
<evidence type="ECO:0000256" key="6">
    <source>
        <dbReference type="RuleBase" id="RU003345"/>
    </source>
</evidence>
<evidence type="ECO:0000256" key="4">
    <source>
        <dbReference type="ARBA" id="ARBA00023002"/>
    </source>
</evidence>
<dbReference type="SUPFAM" id="SSF53383">
    <property type="entry name" value="PLP-dependent transferases"/>
    <property type="match status" value="1"/>
</dbReference>
<dbReference type="InterPro" id="IPR005280">
    <property type="entry name" value="Homoserine_kinase_II"/>
</dbReference>
<dbReference type="SUPFAM" id="SSF56112">
    <property type="entry name" value="Protein kinase-like (PK-like)"/>
    <property type="match status" value="1"/>
</dbReference>
<dbReference type="Gene3D" id="3.40.190.10">
    <property type="entry name" value="Periplasmic binding protein-like II"/>
    <property type="match status" value="1"/>
</dbReference>
<dbReference type="Proteomes" id="UP001642464">
    <property type="component" value="Unassembled WGS sequence"/>
</dbReference>
<dbReference type="Gene3D" id="3.40.190.150">
    <property type="entry name" value="Bordetella uptake gene, domain 1"/>
    <property type="match status" value="1"/>
</dbReference>
<dbReference type="NCBIfam" id="NF002676">
    <property type="entry name" value="PRK02399.1-4"/>
    <property type="match status" value="1"/>
</dbReference>
<dbReference type="Gene3D" id="3.40.50.12020">
    <property type="entry name" value="Uncharacterised protein family UPF0261, NN domain"/>
    <property type="match status" value="1"/>
</dbReference>
<dbReference type="InterPro" id="IPR005064">
    <property type="entry name" value="BUG"/>
</dbReference>
<organism evidence="15 16">
    <name type="scientific">Durusdinium trenchii</name>
    <dbReference type="NCBI Taxonomy" id="1381693"/>
    <lineage>
        <taxon>Eukaryota</taxon>
        <taxon>Sar</taxon>
        <taxon>Alveolata</taxon>
        <taxon>Dinophyceae</taxon>
        <taxon>Suessiales</taxon>
        <taxon>Symbiodiniaceae</taxon>
        <taxon>Durusdinium</taxon>
    </lineage>
</organism>
<dbReference type="Pfam" id="PF01636">
    <property type="entry name" value="APH"/>
    <property type="match status" value="1"/>
</dbReference>
<keyword evidence="3" id="KW-0663">Pyridoxal phosphate</keyword>
<feature type="transmembrane region" description="Helical" evidence="7">
    <location>
        <begin position="858"/>
        <end position="878"/>
    </location>
</feature>
<dbReference type="InterPro" id="IPR015590">
    <property type="entry name" value="Aldehyde_DH_dom"/>
</dbReference>
<dbReference type="Pfam" id="PF23189">
    <property type="entry name" value="UPF0261_C"/>
    <property type="match status" value="1"/>
</dbReference>
<dbReference type="PROSITE" id="PS00600">
    <property type="entry name" value="AA_TRANSFER_CLASS_3"/>
    <property type="match status" value="1"/>
</dbReference>
<dbReference type="CDD" id="cd15488">
    <property type="entry name" value="Tm-1-like"/>
    <property type="match status" value="1"/>
</dbReference>
<comment type="similarity">
    <text evidence="6">Belongs to the aldehyde dehydrogenase family.</text>
</comment>
<feature type="transmembrane region" description="Helical" evidence="7">
    <location>
        <begin position="453"/>
        <end position="472"/>
    </location>
</feature>
<name>A0ABP0HFT3_9DINO</name>
<dbReference type="InterPro" id="IPR016163">
    <property type="entry name" value="Ald_DH_C"/>
</dbReference>
<evidence type="ECO:0000313" key="16">
    <source>
        <dbReference type="Proteomes" id="UP001642464"/>
    </source>
</evidence>
<dbReference type="InterPro" id="IPR016162">
    <property type="entry name" value="Ald_DH_N"/>
</dbReference>
<feature type="domain" description="UPF0261" evidence="14">
    <location>
        <begin position="2289"/>
        <end position="2505"/>
    </location>
</feature>
<keyword evidence="1" id="KW-0028">Amino-acid biosynthesis</keyword>
<dbReference type="InterPro" id="IPR002575">
    <property type="entry name" value="Aminoglycoside_PTrfase"/>
</dbReference>
<keyword evidence="7" id="KW-1133">Transmembrane helix</keyword>
<feature type="transmembrane region" description="Helical" evidence="7">
    <location>
        <begin position="584"/>
        <end position="607"/>
    </location>
</feature>
<feature type="transmembrane region" description="Helical" evidence="7">
    <location>
        <begin position="338"/>
        <end position="356"/>
    </location>
</feature>
<dbReference type="Pfam" id="PF06792">
    <property type="entry name" value="UPF0261"/>
    <property type="match status" value="1"/>
</dbReference>
<feature type="transmembrane region" description="Helical" evidence="7">
    <location>
        <begin position="492"/>
        <end position="521"/>
    </location>
</feature>
<dbReference type="InterPro" id="IPR009936">
    <property type="entry name" value="DUF1468"/>
</dbReference>
<feature type="domain" description="UPF0261" evidence="12">
    <location>
        <begin position="2107"/>
        <end position="2283"/>
    </location>
</feature>
<dbReference type="Gene3D" id="3.90.1200.10">
    <property type="match status" value="1"/>
</dbReference>
<feature type="transmembrane region" description="Helical" evidence="7">
    <location>
        <begin position="671"/>
        <end position="696"/>
    </location>
</feature>
<feature type="transmembrane region" description="Helical" evidence="7">
    <location>
        <begin position="415"/>
        <end position="441"/>
    </location>
</feature>
<feature type="domain" description="Aminoglycoside phosphotransferase" evidence="10">
    <location>
        <begin position="1829"/>
        <end position="2059"/>
    </location>
</feature>
<dbReference type="PANTHER" id="PTHR11699">
    <property type="entry name" value="ALDEHYDE DEHYDROGENASE-RELATED"/>
    <property type="match status" value="1"/>
</dbReference>
<feature type="chain" id="PRO_5046573221" evidence="8">
    <location>
        <begin position="27"/>
        <end position="2514"/>
    </location>
</feature>
<dbReference type="InterPro" id="IPR016160">
    <property type="entry name" value="Ald_DH_CS_CYS"/>
</dbReference>
<dbReference type="NCBIfam" id="NF002674">
    <property type="entry name" value="PRK02399.1-2"/>
    <property type="match status" value="1"/>
</dbReference>
<sequence>MRDLIMRKHAIALTAASLMSVTAALADYPEKPVSFIVPWPPGDLEDVLTRLIADEFQEMYGVPAAVVNKPGGGGGPFPGAVEVATAPADGYTIGSFVPAVPIAGELIGIPELTPNPFEPIGIFMTYPFVIAAGADAPYSNWEELVAYAKENDVALGHFGSVLPPTRITLALAASSDFEFGSDAAFDELNCNTLASGDVDVINTTLQQIFPCKDDLKILASIGTERISIIPDVPRVSEINPDLNVALWNGLFVHKDVPADAREKIEAAAKAALEKPEAQNLIGETGVLIYWQDADASNAQIASDKEVNGKISELLGSGPMAHLKTFQELFRRHRHPGDLVFAIVFLAFSIFLLTQIYGETSWVKRTKWFAQPRFWPAASLIFMTLFALLHFIGSVCSPRMLGRWFEVLFWLRSLEFVLYFLLYVAVVPLLGYLPSTVLFTCFLTVRVGLASPRFIAFASLFAVCVAVIFRAFLQVKIPAGQIYEALPDPLKVLVALLLGSIGGVIIGALPGVGAAVAIAILLPATFAFEPIVGLTLMLGVYGSSMYGGAIPAILINTPGTAVNALTTYDGYPMTKRGEGHRALSLAYSASFFGGIFSVVCLILLSPLLAMIAPHFGSREIFLAALLGIILVVLAHRGQVFAAGMLASFGIFLSTIGLEPVKYTKRFTFDMTWLTSGINLIVVVLGLFAISQALLLLVDKDHKPGKAHVDGNLFSGLSELFRFKRIASVSSSLGVLMGMIPGVGEFTAQFLSYTYAQKTSKTPDDFGNGSPEGLVASEAANNAVPGAAMIPLLALGIPGEALTAMMLSVFYVHNVIPGPQLFQGQLDFVIAIYIALIMLNVIVLAFLLSSTNLLLKIIQIPTRFLGVMILTLSFVGVYSLRNSITDCAIASAFGVFGLILKRLNLPIVPIILGMVLGGIMEVKLRSAMARVKSPLDFVDRPIAAILFALFFLLPDHGDLLDVVSPIDGKRLCGLASGTAADMNRAIASARIAFEDGRWSKTAPAHRKKVLLRLAELIERDALALTVLGVRDNGTEINMAYKAEALSAAGTFRYYAEAIDKVYGEIAPTAPNVLGLVHHAPVGVVGAIVPWNFPLMIGAWKIAPALAAGNSLVLKPAETASLSLLRIAELASEAGVPDGVFNIVNGPGAVVGEALALSMDVDVLVFTGSGTTGRRLLNYSAASNLKRCYLELGGKSPNIVFSDAPDLAQAAKVSAAGIFRNSGQVCVAGSRLLVQEDIHDAFVSEICTHAEAFRVGDPLEQTSQIGAVHSLVQLEADLGFVGTAEAEGADRRTGGERILKETGGYYMQPTVMTNVKPTDTLAQKEVFGPVLAVTPFKDEEDAIRLANGTEFGLAAGVWTGNLGRTHRMIAAIRAGVIHVNTYGGADLTVPLGGVKQSGTMTIHQAAEARKELLSRRTRLLGPNVSTFYDDPVHFVKGEGVWLWDADGRRYLDCYNNVPHVGHCNPRVVEAISRQAARLNTHTRYLHEGILDYVGKLTRTFDETLSTAILTCSGSEANDIALRMAEAMTGKRGIVATDATYHGNTTLVSHLSRSNVPEVGFGLGDYIRHVEAPDSYRIEDPRGERFAQNVQAAIQDLEEAGIGFAALIVCPLFLNEGFPTQDKGWLQPAAEVARKAGGLLICDEVQSGFGRCGTHFWAHQKQGVVPDVVTMGKPMGNGHPVAGLVTTPEIMARFRNAFRYFNTFGGNPVSCAAAMAVLEELEDRDLQANALKIGALAHERLLALAEKYPVIGDVRQSGMVFGAEFVLDRESREPATGFADSIVNEMRRNTRTCCLRHWTMCLHRRRCAMHDAVSNLLALWGLERARASLIAERENRVFKITDGTRTTALRLHRPGLRTSEELRSELLWMAELSRAGISVPAPVPSGNGDFLREVDGQQASMLTWLQGSPFGKTAEPLNHPDRRGVFRKLGQLMARMHAVSDRWEPPEGFVRLRWDTKALVGPDPLWGRFWENPDLAPDERGMLLTFRTEANQRLRDLEDGQDFGLIHADLVRENVMIDGEALHLIDFDDCGFGFRLFDVATALIKNRHEPDFPELCDALLKGYVLERPLDTAEWPPTQQTHDFRSSRACWRLPDDIERSVHTVPGSIAMTKTILSIGTYDTKNAELEFIQSCIEEQGGKVLTMDVSVLGDPDKPTAISKHDVARAGGMTIDEVIALGDENKAFRVMSAGAAKVVAEAWRAGRIDGMIALGGTMGTDLALDCAQALPLGVPKFIVSTVSFSPLIPPERLAPDIQMILWAGGLYGLNSICKSSLAQAAGAVLGAAKAAQPPDNEKPLVGMTSLGSSCLKYMKTLKPELESRGFEVAVFHSTGMGGMAFESLAKNGAFCCVMDFCLQEFGNLLAGSLVSSGSDRLTNAGKYGIPQIVAPGALDLVDFAGWQEIPEQYADRPFHEHNRLIKSSVFNEEERRQWARELAQRLKGAKGATHFLLPLGGIEEWDREGEEAFDPDGLSAFIDEARTALTGNVPMTEVNAHINDQAFTDAALAVFDKWIEDGVVKTR</sequence>
<dbReference type="Gene3D" id="3.40.50.12030">
    <property type="entry name" value="Uncharacterised protein family UPF0261, NC domain"/>
    <property type="match status" value="1"/>
</dbReference>
<dbReference type="Gene3D" id="3.40.605.10">
    <property type="entry name" value="Aldehyde Dehydrogenase, Chain A, domain 1"/>
    <property type="match status" value="1"/>
</dbReference>
<dbReference type="Gene3D" id="3.30.200.20">
    <property type="entry name" value="Phosphorylase Kinase, domain 1"/>
    <property type="match status" value="1"/>
</dbReference>
<comment type="caution">
    <text evidence="15">The sequence shown here is derived from an EMBL/GenBank/DDBJ whole genome shotgun (WGS) entry which is preliminary data.</text>
</comment>
<feature type="domain" description="DUF112" evidence="11">
    <location>
        <begin position="492"/>
        <end position="910"/>
    </location>
</feature>
<dbReference type="CDD" id="cd00610">
    <property type="entry name" value="OAT_like"/>
    <property type="match status" value="1"/>
</dbReference>
<dbReference type="Pfam" id="PF00202">
    <property type="entry name" value="Aminotran_3"/>
    <property type="match status" value="1"/>
</dbReference>
<dbReference type="InterPro" id="IPR044122">
    <property type="entry name" value="UPF0261_N"/>
</dbReference>
<feature type="transmembrane region" description="Helical" evidence="7">
    <location>
        <begin position="619"/>
        <end position="651"/>
    </location>
</feature>
<reference evidence="15 16" key="1">
    <citation type="submission" date="2024-02" db="EMBL/GenBank/DDBJ databases">
        <authorList>
            <person name="Chen Y."/>
            <person name="Shah S."/>
            <person name="Dougan E. K."/>
            <person name="Thang M."/>
            <person name="Chan C."/>
        </authorList>
    </citation>
    <scope>NUCLEOTIDE SEQUENCE [LARGE SCALE GENOMIC DNA]</scope>
</reference>
<keyword evidence="16" id="KW-1185">Reference proteome</keyword>
<protein>
    <submittedName>
        <fullName evidence="15">UPF0261 protein BMEII0128</fullName>
    </submittedName>
</protein>
<dbReference type="InterPro" id="IPR049704">
    <property type="entry name" value="Aminotrans_3_PPA_site"/>
</dbReference>
<feature type="transmembrane region" description="Helical" evidence="7">
    <location>
        <begin position="790"/>
        <end position="814"/>
    </location>
</feature>
<evidence type="ECO:0000256" key="8">
    <source>
        <dbReference type="SAM" id="SignalP"/>
    </source>
</evidence>
<keyword evidence="8" id="KW-0732">Signal</keyword>
<dbReference type="SUPFAM" id="SSF53720">
    <property type="entry name" value="ALDH-like"/>
    <property type="match status" value="1"/>
</dbReference>
<feature type="domain" description="DUF1468" evidence="13">
    <location>
        <begin position="339"/>
        <end position="477"/>
    </location>
</feature>
<dbReference type="InterPro" id="IPR002823">
    <property type="entry name" value="DUF112_TM"/>
</dbReference>
<dbReference type="CDD" id="cd05153">
    <property type="entry name" value="HomoserineK_II"/>
    <property type="match status" value="1"/>
</dbReference>
<dbReference type="InterPro" id="IPR029510">
    <property type="entry name" value="Ald_DH_CS_GLU"/>
</dbReference>
<evidence type="ECO:0000256" key="5">
    <source>
        <dbReference type="PROSITE-ProRule" id="PRU10007"/>
    </source>
</evidence>
<keyword evidence="2" id="KW-0791">Threonine biosynthesis</keyword>
<feature type="transmembrane region" description="Helical" evidence="7">
    <location>
        <begin position="376"/>
        <end position="395"/>
    </location>
</feature>
<dbReference type="InterPro" id="IPR056778">
    <property type="entry name" value="UPF0261_C"/>
</dbReference>
<evidence type="ECO:0000256" key="3">
    <source>
        <dbReference type="ARBA" id="ARBA00022898"/>
    </source>
</evidence>
<evidence type="ECO:0000313" key="15">
    <source>
        <dbReference type="EMBL" id="CAK8989022.1"/>
    </source>
</evidence>
<evidence type="ECO:0000256" key="7">
    <source>
        <dbReference type="SAM" id="Phobius"/>
    </source>
</evidence>
<evidence type="ECO:0000259" key="9">
    <source>
        <dbReference type="Pfam" id="PF00171"/>
    </source>
</evidence>
<dbReference type="InterPro" id="IPR005814">
    <property type="entry name" value="Aminotrans_3"/>
</dbReference>
<evidence type="ECO:0000256" key="2">
    <source>
        <dbReference type="ARBA" id="ARBA00022697"/>
    </source>
</evidence>
<dbReference type="Pfam" id="PF07331">
    <property type="entry name" value="TctB"/>
    <property type="match status" value="1"/>
</dbReference>
<dbReference type="InterPro" id="IPR015424">
    <property type="entry name" value="PyrdxlP-dep_Trfase"/>
</dbReference>
<accession>A0ABP0HFT3</accession>
<evidence type="ECO:0000259" key="13">
    <source>
        <dbReference type="Pfam" id="PF07331"/>
    </source>
</evidence>
<evidence type="ECO:0000256" key="1">
    <source>
        <dbReference type="ARBA" id="ARBA00022605"/>
    </source>
</evidence>
<dbReference type="InterPro" id="IPR042100">
    <property type="entry name" value="Bug_dom1"/>
</dbReference>
<dbReference type="Pfam" id="PF03401">
    <property type="entry name" value="TctC"/>
    <property type="match status" value="1"/>
</dbReference>
<evidence type="ECO:0000259" key="14">
    <source>
        <dbReference type="Pfam" id="PF23189"/>
    </source>
</evidence>
<dbReference type="Pfam" id="PF00171">
    <property type="entry name" value="Aldedh"/>
    <property type="match status" value="1"/>
</dbReference>
<dbReference type="InterPro" id="IPR015421">
    <property type="entry name" value="PyrdxlP-dep_Trfase_major"/>
</dbReference>
<dbReference type="InterPro" id="IPR011009">
    <property type="entry name" value="Kinase-like_dom_sf"/>
</dbReference>
<dbReference type="Gene3D" id="3.40.309.10">
    <property type="entry name" value="Aldehyde Dehydrogenase, Chain A, domain 2"/>
    <property type="match status" value="1"/>
</dbReference>
<evidence type="ECO:0000259" key="10">
    <source>
        <dbReference type="Pfam" id="PF01636"/>
    </source>
</evidence>
<dbReference type="Gene3D" id="3.90.1150.10">
    <property type="entry name" value="Aspartate Aminotransferase, domain 1"/>
    <property type="match status" value="1"/>
</dbReference>
<feature type="transmembrane region" description="Helical" evidence="7">
    <location>
        <begin position="826"/>
        <end position="846"/>
    </location>
</feature>
<evidence type="ECO:0000259" key="12">
    <source>
        <dbReference type="Pfam" id="PF06792"/>
    </source>
</evidence>
<dbReference type="Gene3D" id="3.40.640.10">
    <property type="entry name" value="Type I PLP-dependent aspartate aminotransferase-like (Major domain)"/>
    <property type="match status" value="1"/>
</dbReference>
<dbReference type="Pfam" id="PF01970">
    <property type="entry name" value="TctA"/>
    <property type="match status" value="1"/>
</dbReference>